<dbReference type="Gene3D" id="1.25.40.10">
    <property type="entry name" value="Tetratricopeptide repeat domain"/>
    <property type="match status" value="1"/>
</dbReference>
<dbReference type="Proteomes" id="UP000282876">
    <property type="component" value="Unassembled WGS sequence"/>
</dbReference>
<keyword evidence="2" id="KW-1185">Reference proteome</keyword>
<dbReference type="AlphaFoldDB" id="A0A437AIT7"/>
<dbReference type="InterPro" id="IPR011990">
    <property type="entry name" value="TPR-like_helical_dom_sf"/>
</dbReference>
<proteinExistence type="predicted"/>
<gene>
    <name evidence="1" type="ORF">TUBRATIS_25980</name>
</gene>
<evidence type="ECO:0000313" key="1">
    <source>
        <dbReference type="EMBL" id="RVD90977.1"/>
    </source>
</evidence>
<accession>A0A437AIT7</accession>
<reference evidence="1 2" key="1">
    <citation type="submission" date="2018-10" db="EMBL/GenBank/DDBJ databases">
        <title>Draft genome sequence of the microsporidian Tubulinosema ratisbonensis.</title>
        <authorList>
            <person name="Polonais V."/>
            <person name="Peyretaillade E."/>
            <person name="Niehus S."/>
            <person name="Wawrzyniak I."/>
            <person name="Franchet A."/>
            <person name="Gaspin C."/>
            <person name="Reichstadt M."/>
            <person name="Belser C."/>
            <person name="Labadie K."/>
            <person name="Delbac F."/>
            <person name="Ferrandon D."/>
        </authorList>
    </citation>
    <scope>NUCLEOTIDE SEQUENCE [LARGE SCALE GENOMIC DNA]</scope>
    <source>
        <strain evidence="1 2">Franzen</strain>
    </source>
</reference>
<organism evidence="1 2">
    <name type="scientific">Tubulinosema ratisbonensis</name>
    <dbReference type="NCBI Taxonomy" id="291195"/>
    <lineage>
        <taxon>Eukaryota</taxon>
        <taxon>Fungi</taxon>
        <taxon>Fungi incertae sedis</taxon>
        <taxon>Microsporidia</taxon>
        <taxon>Tubulinosematoidea</taxon>
        <taxon>Tubulinosematidae</taxon>
        <taxon>Tubulinosema</taxon>
    </lineage>
</organism>
<comment type="caution">
    <text evidence="1">The sequence shown here is derived from an EMBL/GenBank/DDBJ whole genome shotgun (WGS) entry which is preliminary data.</text>
</comment>
<dbReference type="OrthoDB" id="10290864at2759"/>
<dbReference type="EMBL" id="RCSS01000704">
    <property type="protein sequence ID" value="RVD90977.1"/>
    <property type="molecule type" value="Genomic_DNA"/>
</dbReference>
<dbReference type="VEuPathDB" id="MicrosporidiaDB:TUBRATIS_25980"/>
<name>A0A437AIT7_9MICR</name>
<sequence>MQILEELEFLLKEKKYRDLDNLFNKTLPKTTNLDIFKIYIKYIKEINSSFLLSAYEYSIQRLWFHYDLYEIIKEYNLIQTDLNKRMFVYKIGLNNPIKDLNLLYQDFLNEKLDLPQKNEFTTAYNESLTLLIKLEPFLQNESENFSKIIGLEKEERKLKIIKYFFEKYPRNEEIYFIFGEECKDFLKVERYLKKGIKITDSTSLKLYYSLYFKSTKFLDLRNEKMALIYFNLKKTE</sequence>
<evidence type="ECO:0000313" key="2">
    <source>
        <dbReference type="Proteomes" id="UP000282876"/>
    </source>
</evidence>
<protein>
    <submittedName>
        <fullName evidence="1">Uncharacterized protein</fullName>
    </submittedName>
</protein>